<keyword evidence="3" id="KW-1185">Reference proteome</keyword>
<dbReference type="InterPro" id="IPR029063">
    <property type="entry name" value="SAM-dependent_MTases_sf"/>
</dbReference>
<evidence type="ECO:0000313" key="2">
    <source>
        <dbReference type="EMBL" id="GAA3547304.1"/>
    </source>
</evidence>
<organism evidence="2 3">
    <name type="scientific">Nocardioides daeguensis</name>
    <dbReference type="NCBI Taxonomy" id="908359"/>
    <lineage>
        <taxon>Bacteria</taxon>
        <taxon>Bacillati</taxon>
        <taxon>Actinomycetota</taxon>
        <taxon>Actinomycetes</taxon>
        <taxon>Propionibacteriales</taxon>
        <taxon>Nocardioidaceae</taxon>
        <taxon>Nocardioides</taxon>
    </lineage>
</organism>
<comment type="caution">
    <text evidence="2">The sequence shown here is derived from an EMBL/GenBank/DDBJ whole genome shotgun (WGS) entry which is preliminary data.</text>
</comment>
<dbReference type="Gene3D" id="3.40.50.150">
    <property type="entry name" value="Vaccinia Virus protein VP39"/>
    <property type="match status" value="1"/>
</dbReference>
<keyword evidence="2" id="KW-0489">Methyltransferase</keyword>
<dbReference type="CDD" id="cd02440">
    <property type="entry name" value="AdoMet_MTases"/>
    <property type="match status" value="1"/>
</dbReference>
<dbReference type="PANTHER" id="PTHR43591:SF24">
    <property type="entry name" value="2-METHOXY-6-POLYPRENYL-1,4-BENZOQUINOL METHYLASE, MITOCHONDRIAL"/>
    <property type="match status" value="1"/>
</dbReference>
<dbReference type="GO" id="GO:0032259">
    <property type="term" value="P:methylation"/>
    <property type="evidence" value="ECO:0007669"/>
    <property type="project" value="UniProtKB-KW"/>
</dbReference>
<dbReference type="PANTHER" id="PTHR43591">
    <property type="entry name" value="METHYLTRANSFERASE"/>
    <property type="match status" value="1"/>
</dbReference>
<reference evidence="3" key="1">
    <citation type="journal article" date="2019" name="Int. J. Syst. Evol. Microbiol.">
        <title>The Global Catalogue of Microorganisms (GCM) 10K type strain sequencing project: providing services to taxonomists for standard genome sequencing and annotation.</title>
        <authorList>
            <consortium name="The Broad Institute Genomics Platform"/>
            <consortium name="The Broad Institute Genome Sequencing Center for Infectious Disease"/>
            <person name="Wu L."/>
            <person name="Ma J."/>
        </authorList>
    </citation>
    <scope>NUCLEOTIDE SEQUENCE [LARGE SCALE GENOMIC DNA]</scope>
    <source>
        <strain evidence="3">JCM 17460</strain>
    </source>
</reference>
<dbReference type="EMBL" id="BAABBB010000022">
    <property type="protein sequence ID" value="GAA3547304.1"/>
    <property type="molecule type" value="Genomic_DNA"/>
</dbReference>
<protein>
    <submittedName>
        <fullName evidence="2">Class I SAM-dependent methyltransferase</fullName>
    </submittedName>
</protein>
<dbReference type="Pfam" id="PF08241">
    <property type="entry name" value="Methyltransf_11"/>
    <property type="match status" value="1"/>
</dbReference>
<proteinExistence type="predicted"/>
<sequence length="266" mass="27516">MDKRPAAENDRGVAMFEVADAYISFMGRFSTPLAPLFADVGLAGVPPAATVLDVGCGPGMLTAELVRRHGAAQVAAVDPVATFVAAAAAAHPGADVRRATAEALPFTDESFDATLAQLVVHFMSDPLGGLSEMRRVTRPGGRVSACVWDHGGGTGALSAFWRAILAVDPTVTDEATLPGSNAGDLTRLLADAGLREVTEVPLTVSVPFATFEEWWAPYTLGVGTAGVAFAALPGDQQDRVVELLRDELGDGPFAVTATAWAGSGVR</sequence>
<dbReference type="Proteomes" id="UP001500301">
    <property type="component" value="Unassembled WGS sequence"/>
</dbReference>
<dbReference type="GO" id="GO:0008168">
    <property type="term" value="F:methyltransferase activity"/>
    <property type="evidence" value="ECO:0007669"/>
    <property type="project" value="UniProtKB-KW"/>
</dbReference>
<evidence type="ECO:0000313" key="3">
    <source>
        <dbReference type="Proteomes" id="UP001500301"/>
    </source>
</evidence>
<gene>
    <name evidence="2" type="ORF">GCM10022263_38010</name>
</gene>
<feature type="domain" description="Methyltransferase type 11" evidence="1">
    <location>
        <begin position="52"/>
        <end position="143"/>
    </location>
</feature>
<dbReference type="SUPFAM" id="SSF53335">
    <property type="entry name" value="S-adenosyl-L-methionine-dependent methyltransferases"/>
    <property type="match status" value="1"/>
</dbReference>
<keyword evidence="2" id="KW-0808">Transferase</keyword>
<dbReference type="InterPro" id="IPR013216">
    <property type="entry name" value="Methyltransf_11"/>
</dbReference>
<evidence type="ECO:0000259" key="1">
    <source>
        <dbReference type="Pfam" id="PF08241"/>
    </source>
</evidence>
<name>A0ABP6WAL3_9ACTN</name>
<accession>A0ABP6WAL3</accession>